<protein>
    <recommendedName>
        <fullName evidence="4">Cardiolipin synthase N-terminal domain-containing protein</fullName>
    </recommendedName>
</protein>
<name>A0ABV9P2L1_9FLAO</name>
<keyword evidence="1" id="KW-1133">Transmembrane helix</keyword>
<evidence type="ECO:0000313" key="2">
    <source>
        <dbReference type="EMBL" id="MFC4739808.1"/>
    </source>
</evidence>
<keyword evidence="1" id="KW-0472">Membrane</keyword>
<dbReference type="Proteomes" id="UP001595885">
    <property type="component" value="Unassembled WGS sequence"/>
</dbReference>
<evidence type="ECO:0008006" key="4">
    <source>
        <dbReference type="Google" id="ProtNLM"/>
    </source>
</evidence>
<accession>A0ABV9P2L1</accession>
<feature type="transmembrane region" description="Helical" evidence="1">
    <location>
        <begin position="32"/>
        <end position="53"/>
    </location>
</feature>
<evidence type="ECO:0000256" key="1">
    <source>
        <dbReference type="SAM" id="Phobius"/>
    </source>
</evidence>
<proteinExistence type="predicted"/>
<sequence length="54" mass="6119">MFLIPLCVFILPTIFLFREGFSHRKSKPDKAKVWYILAALYLIIGFGICGSIIG</sequence>
<keyword evidence="3" id="KW-1185">Reference proteome</keyword>
<reference evidence="3" key="1">
    <citation type="journal article" date="2019" name="Int. J. Syst. Evol. Microbiol.">
        <title>The Global Catalogue of Microorganisms (GCM) 10K type strain sequencing project: providing services to taxonomists for standard genome sequencing and annotation.</title>
        <authorList>
            <consortium name="The Broad Institute Genomics Platform"/>
            <consortium name="The Broad Institute Genome Sequencing Center for Infectious Disease"/>
            <person name="Wu L."/>
            <person name="Ma J."/>
        </authorList>
    </citation>
    <scope>NUCLEOTIDE SEQUENCE [LARGE SCALE GENOMIC DNA]</scope>
    <source>
        <strain evidence="3">CCUG 50349</strain>
    </source>
</reference>
<comment type="caution">
    <text evidence="2">The sequence shown here is derived from an EMBL/GenBank/DDBJ whole genome shotgun (WGS) entry which is preliminary data.</text>
</comment>
<evidence type="ECO:0000313" key="3">
    <source>
        <dbReference type="Proteomes" id="UP001595885"/>
    </source>
</evidence>
<organism evidence="2 3">
    <name type="scientific">Flavobacterium ponti</name>
    <dbReference type="NCBI Taxonomy" id="665133"/>
    <lineage>
        <taxon>Bacteria</taxon>
        <taxon>Pseudomonadati</taxon>
        <taxon>Bacteroidota</taxon>
        <taxon>Flavobacteriia</taxon>
        <taxon>Flavobacteriales</taxon>
        <taxon>Flavobacteriaceae</taxon>
        <taxon>Flavobacterium</taxon>
    </lineage>
</organism>
<keyword evidence="1" id="KW-0812">Transmembrane</keyword>
<gene>
    <name evidence="2" type="ORF">ACFO3U_07360</name>
</gene>
<dbReference type="EMBL" id="JBHSGW010000009">
    <property type="protein sequence ID" value="MFC4739808.1"/>
    <property type="molecule type" value="Genomic_DNA"/>
</dbReference>